<evidence type="ECO:0000313" key="3">
    <source>
        <dbReference type="Proteomes" id="UP000465712"/>
    </source>
</evidence>
<dbReference type="RefSeq" id="WP_161441997.1">
    <property type="nucleotide sequence ID" value="NZ_WXWV01000119.1"/>
</dbReference>
<comment type="caution">
    <text evidence="2">The sequence shown here is derived from an EMBL/GenBank/DDBJ whole genome shotgun (WGS) entry which is preliminary data.</text>
</comment>
<organism evidence="2 3">
    <name type="scientific">Photobacterium halotolerans</name>
    <dbReference type="NCBI Taxonomy" id="265726"/>
    <lineage>
        <taxon>Bacteria</taxon>
        <taxon>Pseudomonadati</taxon>
        <taxon>Pseudomonadota</taxon>
        <taxon>Gammaproteobacteria</taxon>
        <taxon>Vibrionales</taxon>
        <taxon>Vibrionaceae</taxon>
        <taxon>Photobacterium</taxon>
    </lineage>
</organism>
<dbReference type="AlphaFoldDB" id="A0A7X4WNY5"/>
<protein>
    <submittedName>
        <fullName evidence="2">IS1595 family transposase</fullName>
    </submittedName>
</protein>
<feature type="domain" description="ISXO2-like transposase" evidence="1">
    <location>
        <begin position="146"/>
        <end position="304"/>
    </location>
</feature>
<name>A0A7X4WNY5_9GAMM</name>
<accession>A0A7X4WNY5</accession>
<dbReference type="InterPro" id="IPR024445">
    <property type="entry name" value="Tnp_ISXO2-like"/>
</dbReference>
<evidence type="ECO:0000259" key="1">
    <source>
        <dbReference type="SMART" id="SM01126"/>
    </source>
</evidence>
<dbReference type="SMART" id="SM01126">
    <property type="entry name" value="DDE_Tnp_IS1595"/>
    <property type="match status" value="1"/>
</dbReference>
<dbReference type="InterPro" id="IPR051354">
    <property type="entry name" value="Transposase_27_IS1"/>
</dbReference>
<dbReference type="PANTHER" id="PTHR33293">
    <property type="entry name" value="INSERTION ELEMENT IS1 1 PROTEIN INSB-RELATED"/>
    <property type="match status" value="1"/>
</dbReference>
<evidence type="ECO:0000313" key="2">
    <source>
        <dbReference type="EMBL" id="NAW63620.1"/>
    </source>
</evidence>
<reference evidence="2 3" key="1">
    <citation type="submission" date="2017-05" db="EMBL/GenBank/DDBJ databases">
        <title>High clonality and local adaptation shapes Vibrionaceae linages within an endangered oasis.</title>
        <authorList>
            <person name="Vazquez-Rosas-Landa M."/>
        </authorList>
    </citation>
    <scope>NUCLEOTIDE SEQUENCE [LARGE SCALE GENOMIC DNA]</scope>
    <source>
        <strain evidence="2 3">P46_P4S1P180</strain>
    </source>
</reference>
<sequence>MKDFRFTELLELIQQLEPEQKQCIKKLLGSNPPQSDQPKTLFKRIEENFCTHPHCPHCESKEVRKWGKQADKQRFQCKSCKKTFTSLTKTKLSGIHSIDVLDQYLDCMLAGMSLRKAARYCSISLDTSFHIRHRLMSLIADHKSEHLEGIVEIDETFFRLSHKGKRGMEKPRKRGGLSIYKKKGTRRPRVKQVPVLVACDRQGNLTDAVLTRVSSDELYQHLSGHIKPETPLCADAHLAHEHVAKRLKVVLKELVSSSKVAVLEGVFHIQHVNGYHSTLKRWINCTLCGVATKNLTKYLGWRRILSDDSLSKATFTERIAGCWALN</sequence>
<dbReference type="PANTHER" id="PTHR33293:SF1">
    <property type="entry name" value="INSERTION ELEMENT IS1 1 PROTEIN INSB-RELATED"/>
    <property type="match status" value="1"/>
</dbReference>
<dbReference type="NCBIfam" id="NF033547">
    <property type="entry name" value="transpos_IS1595"/>
    <property type="match status" value="1"/>
</dbReference>
<dbReference type="EMBL" id="WXWW01000003">
    <property type="protein sequence ID" value="NAW63620.1"/>
    <property type="molecule type" value="Genomic_DNA"/>
</dbReference>
<gene>
    <name evidence="2" type="ORF">CAG72_00140</name>
</gene>
<proteinExistence type="predicted"/>
<dbReference type="Proteomes" id="UP000465712">
    <property type="component" value="Unassembled WGS sequence"/>
</dbReference>
<dbReference type="Pfam" id="PF12762">
    <property type="entry name" value="DDE_Tnp_IS1595"/>
    <property type="match status" value="1"/>
</dbReference>